<dbReference type="WBParaSite" id="L893_g15264.t1">
    <property type="protein sequence ID" value="L893_g15264.t1"/>
    <property type="gene ID" value="L893_g15264"/>
</dbReference>
<evidence type="ECO:0000313" key="1">
    <source>
        <dbReference type="Proteomes" id="UP000095287"/>
    </source>
</evidence>
<dbReference type="Proteomes" id="UP000095287">
    <property type="component" value="Unplaced"/>
</dbReference>
<accession>A0A1I7YDJ8</accession>
<name>A0A1I7YDJ8_9BILA</name>
<reference evidence="2" key="1">
    <citation type="submission" date="2016-11" db="UniProtKB">
        <authorList>
            <consortium name="WormBaseParasite"/>
        </authorList>
    </citation>
    <scope>IDENTIFICATION</scope>
</reference>
<proteinExistence type="predicted"/>
<organism evidence="1 2">
    <name type="scientific">Steinernema glaseri</name>
    <dbReference type="NCBI Taxonomy" id="37863"/>
    <lineage>
        <taxon>Eukaryota</taxon>
        <taxon>Metazoa</taxon>
        <taxon>Ecdysozoa</taxon>
        <taxon>Nematoda</taxon>
        <taxon>Chromadorea</taxon>
        <taxon>Rhabditida</taxon>
        <taxon>Tylenchina</taxon>
        <taxon>Panagrolaimomorpha</taxon>
        <taxon>Strongyloidoidea</taxon>
        <taxon>Steinernematidae</taxon>
        <taxon>Steinernema</taxon>
    </lineage>
</organism>
<protein>
    <submittedName>
        <fullName evidence="2">EH domain-containing protein</fullName>
    </submittedName>
</protein>
<sequence length="124" mass="13572">MDAYEVVKDRYQQGLVVERSVLREFVNSLEVPSLSDPEARAQFAQSQLLRLGVPLPDLRPAWERLCAVFMRRAESPFAYGSFPSSTGSVINPNHSFGAATAASSVTVQSPREVEEAPAMPMSSV</sequence>
<dbReference type="AlphaFoldDB" id="A0A1I7YDJ8"/>
<keyword evidence="1" id="KW-1185">Reference proteome</keyword>
<evidence type="ECO:0000313" key="2">
    <source>
        <dbReference type="WBParaSite" id="L893_g15264.t1"/>
    </source>
</evidence>